<comment type="caution">
    <text evidence="1">The sequence shown here is derived from an EMBL/GenBank/DDBJ whole genome shotgun (WGS) entry which is preliminary data.</text>
</comment>
<sequence>MALQVFLLVDRRPDTCCPNLHPRGMCPDALPCPSSLSLDETVSALSRCLTMSVLQQHIKSHANSKRRRAQHEYESIAAQGAPIAADAVPRAGGPRRCFCRRIHQPPSIVAVKPASMPLFHFLIPSNSMLCAVSLSYTMAMVAASRHAVVHHP</sequence>
<accession>A0A9W4XQJ7</accession>
<reference evidence="1" key="1">
    <citation type="submission" date="2023-01" db="EMBL/GenBank/DDBJ databases">
        <authorList>
            <person name="Van Ghelder C."/>
            <person name="Rancurel C."/>
        </authorList>
    </citation>
    <scope>NUCLEOTIDE SEQUENCE</scope>
    <source>
        <strain evidence="1">CNCM I-4278</strain>
    </source>
</reference>
<name>A0A9W4XQJ7_9PLEO</name>
<gene>
    <name evidence="1" type="ORF">PDIGIT_LOCUS6850</name>
</gene>
<dbReference type="Proteomes" id="UP001152607">
    <property type="component" value="Unassembled WGS sequence"/>
</dbReference>
<evidence type="ECO:0000313" key="2">
    <source>
        <dbReference type="Proteomes" id="UP001152607"/>
    </source>
</evidence>
<dbReference type="AlphaFoldDB" id="A0A9W4XQJ7"/>
<keyword evidence="2" id="KW-1185">Reference proteome</keyword>
<proteinExistence type="predicted"/>
<protein>
    <submittedName>
        <fullName evidence="1">Uncharacterized protein</fullName>
    </submittedName>
</protein>
<evidence type="ECO:0000313" key="1">
    <source>
        <dbReference type="EMBL" id="CAI6333801.1"/>
    </source>
</evidence>
<organism evidence="1 2">
    <name type="scientific">Periconia digitata</name>
    <dbReference type="NCBI Taxonomy" id="1303443"/>
    <lineage>
        <taxon>Eukaryota</taxon>
        <taxon>Fungi</taxon>
        <taxon>Dikarya</taxon>
        <taxon>Ascomycota</taxon>
        <taxon>Pezizomycotina</taxon>
        <taxon>Dothideomycetes</taxon>
        <taxon>Pleosporomycetidae</taxon>
        <taxon>Pleosporales</taxon>
        <taxon>Massarineae</taxon>
        <taxon>Periconiaceae</taxon>
        <taxon>Periconia</taxon>
    </lineage>
</organism>
<dbReference type="EMBL" id="CAOQHR010000004">
    <property type="protein sequence ID" value="CAI6333801.1"/>
    <property type="molecule type" value="Genomic_DNA"/>
</dbReference>